<comment type="caution">
    <text evidence="1">The sequence shown here is derived from an EMBL/GenBank/DDBJ whole genome shotgun (WGS) entry which is preliminary data.</text>
</comment>
<protein>
    <submittedName>
        <fullName evidence="1">Uncharacterized protein</fullName>
    </submittedName>
</protein>
<gene>
    <name evidence="1" type="ORF">HGM15179_011846</name>
</gene>
<proteinExistence type="predicted"/>
<dbReference type="Proteomes" id="UP000796761">
    <property type="component" value="Unassembled WGS sequence"/>
</dbReference>
<organism evidence="1 2">
    <name type="scientific">Zosterops borbonicus</name>
    <dbReference type="NCBI Taxonomy" id="364589"/>
    <lineage>
        <taxon>Eukaryota</taxon>
        <taxon>Metazoa</taxon>
        <taxon>Chordata</taxon>
        <taxon>Craniata</taxon>
        <taxon>Vertebrata</taxon>
        <taxon>Euteleostomi</taxon>
        <taxon>Archelosauria</taxon>
        <taxon>Archosauria</taxon>
        <taxon>Dinosauria</taxon>
        <taxon>Saurischia</taxon>
        <taxon>Theropoda</taxon>
        <taxon>Coelurosauria</taxon>
        <taxon>Aves</taxon>
        <taxon>Neognathae</taxon>
        <taxon>Neoaves</taxon>
        <taxon>Telluraves</taxon>
        <taxon>Australaves</taxon>
        <taxon>Passeriformes</taxon>
        <taxon>Sylvioidea</taxon>
        <taxon>Zosteropidae</taxon>
        <taxon>Zosterops</taxon>
    </lineage>
</organism>
<keyword evidence="2" id="KW-1185">Reference proteome</keyword>
<name>A0A8K1LIV8_9PASS</name>
<dbReference type="AlphaFoldDB" id="A0A8K1LIV8"/>
<accession>A0A8K1LIV8</accession>
<sequence>MELLEQGQKRTVELIRGVEHLSYEDRLRTLGLFSPEKRGLCGDPIATFQSQKRVSREARDGSFIKNCSDGTGSKGYKLEEGKFRLGIRKKFFTVRIVRYWNRFPRDVVDAPNLSVSPGHVV</sequence>
<evidence type="ECO:0000313" key="1">
    <source>
        <dbReference type="EMBL" id="TRZ15273.1"/>
    </source>
</evidence>
<dbReference type="EMBL" id="SWJQ01000375">
    <property type="protein sequence ID" value="TRZ15273.1"/>
    <property type="molecule type" value="Genomic_DNA"/>
</dbReference>
<reference evidence="1" key="1">
    <citation type="submission" date="2019-04" db="EMBL/GenBank/DDBJ databases">
        <title>Genome assembly of Zosterops borbonicus 15179.</title>
        <authorList>
            <person name="Leroy T."/>
            <person name="Anselmetti Y."/>
            <person name="Tilak M.-K."/>
            <person name="Nabholz B."/>
        </authorList>
    </citation>
    <scope>NUCLEOTIDE SEQUENCE</scope>
    <source>
        <strain evidence="1">HGM_15179</strain>
        <tissue evidence="1">Muscle</tissue>
    </source>
</reference>
<dbReference type="OrthoDB" id="276744at2759"/>
<evidence type="ECO:0000313" key="2">
    <source>
        <dbReference type="Proteomes" id="UP000796761"/>
    </source>
</evidence>